<keyword evidence="2" id="KW-0812">Transmembrane</keyword>
<proteinExistence type="predicted"/>
<dbReference type="Proteomes" id="UP000292507">
    <property type="component" value="Unassembled WGS sequence"/>
</dbReference>
<evidence type="ECO:0000313" key="4">
    <source>
        <dbReference type="Proteomes" id="UP000292507"/>
    </source>
</evidence>
<dbReference type="AlphaFoldDB" id="A0A4Q7Y4N9"/>
<gene>
    <name evidence="3" type="ORF">BKA19_1033</name>
</gene>
<sequence>MILGAGLLVLAGLGLFVAALLTGVDALYWACIAACVAAAALLVVARREIAARATPSGSAARGAGGRDDVVDPASQGATVASASAAGARGATNAAAADSRAPEPAHDRAGAVVQDEADPEVEEVEVTDLLLVVDLTDEVLVVDEHPRYHVAGCTWVGRRETIPIPVDEARTDGFTPCAVCRPDRTLADRTRSRR</sequence>
<name>A0A4Q7Y4N9_9ACTN</name>
<comment type="caution">
    <text evidence="3">The sequence shown here is derived from an EMBL/GenBank/DDBJ whole genome shotgun (WGS) entry which is preliminary data.</text>
</comment>
<protein>
    <submittedName>
        <fullName evidence="3">Uncharacterized protein</fullName>
    </submittedName>
</protein>
<evidence type="ECO:0000256" key="2">
    <source>
        <dbReference type="SAM" id="Phobius"/>
    </source>
</evidence>
<keyword evidence="2" id="KW-0472">Membrane</keyword>
<reference evidence="3 4" key="1">
    <citation type="submission" date="2019-02" db="EMBL/GenBank/DDBJ databases">
        <title>Sequencing the genomes of 1000 actinobacteria strains.</title>
        <authorList>
            <person name="Klenk H.-P."/>
        </authorList>
    </citation>
    <scope>NUCLEOTIDE SEQUENCE [LARGE SCALE GENOMIC DNA]</scope>
    <source>
        <strain evidence="3 4">DSM 44509</strain>
    </source>
</reference>
<keyword evidence="4" id="KW-1185">Reference proteome</keyword>
<evidence type="ECO:0000256" key="1">
    <source>
        <dbReference type="SAM" id="MobiDB-lite"/>
    </source>
</evidence>
<dbReference type="OrthoDB" id="3638805at2"/>
<feature type="region of interest" description="Disordered" evidence="1">
    <location>
        <begin position="91"/>
        <end position="119"/>
    </location>
</feature>
<organism evidence="3 4">
    <name type="scientific">Blastococcus saxobsidens</name>
    <dbReference type="NCBI Taxonomy" id="138336"/>
    <lineage>
        <taxon>Bacteria</taxon>
        <taxon>Bacillati</taxon>
        <taxon>Actinomycetota</taxon>
        <taxon>Actinomycetes</taxon>
        <taxon>Geodermatophilales</taxon>
        <taxon>Geodermatophilaceae</taxon>
        <taxon>Blastococcus</taxon>
    </lineage>
</organism>
<accession>A0A4Q7Y4N9</accession>
<feature type="transmembrane region" description="Helical" evidence="2">
    <location>
        <begin position="27"/>
        <end position="45"/>
    </location>
</feature>
<feature type="compositionally biased region" description="Basic and acidic residues" evidence="1">
    <location>
        <begin position="99"/>
        <end position="108"/>
    </location>
</feature>
<keyword evidence="2" id="KW-1133">Transmembrane helix</keyword>
<dbReference type="EMBL" id="SHKV01000001">
    <property type="protein sequence ID" value="RZU31374.1"/>
    <property type="molecule type" value="Genomic_DNA"/>
</dbReference>
<evidence type="ECO:0000313" key="3">
    <source>
        <dbReference type="EMBL" id="RZU31374.1"/>
    </source>
</evidence>
<dbReference type="RefSeq" id="WP_104529972.1">
    <property type="nucleotide sequence ID" value="NZ_POQT01000038.1"/>
</dbReference>